<evidence type="ECO:0000259" key="7">
    <source>
        <dbReference type="Pfam" id="PF10502"/>
    </source>
</evidence>
<accession>A0A965LKK4</accession>
<comment type="subcellular location">
    <subcellularLocation>
        <location evidence="1">Membrane</location>
    </subcellularLocation>
</comment>
<dbReference type="CDD" id="cd06530">
    <property type="entry name" value="S26_SPase_I"/>
    <property type="match status" value="1"/>
</dbReference>
<evidence type="ECO:0000256" key="5">
    <source>
        <dbReference type="ARBA" id="ARBA00029906"/>
    </source>
</evidence>
<evidence type="ECO:0000256" key="2">
    <source>
        <dbReference type="ARBA" id="ARBA00019232"/>
    </source>
</evidence>
<evidence type="ECO:0000313" key="9">
    <source>
        <dbReference type="Proteomes" id="UP000740727"/>
    </source>
</evidence>
<keyword evidence="4" id="KW-0472">Membrane</keyword>
<evidence type="ECO:0000256" key="1">
    <source>
        <dbReference type="ARBA" id="ARBA00004370"/>
    </source>
</evidence>
<gene>
    <name evidence="8" type="ORF">EBT44_00345</name>
</gene>
<sequence>MRRLISLLSLRTVLVEGQSMAPTYNDGDWLLVSMKGFKRNGAGISGGRWGSTGVGVTVGTVLLVEREERPGVIFIKRLIDIRMDSPNRHHLTNWPTFWVEGDNKSLSQDSRTWGAISGDEIIGKVLFRVKKNRRGNNEKK</sequence>
<organism evidence="8 9">
    <name type="scientific">Candidatus Fonsibacter lacus</name>
    <dbReference type="NCBI Taxonomy" id="2576439"/>
    <lineage>
        <taxon>Bacteria</taxon>
        <taxon>Pseudomonadati</taxon>
        <taxon>Pseudomonadota</taxon>
        <taxon>Alphaproteobacteria</taxon>
        <taxon>Candidatus Pelagibacterales</taxon>
        <taxon>Candidatus Pelagibacterales incertae sedis</taxon>
        <taxon>Candidatus Fonsibacter</taxon>
    </lineage>
</organism>
<dbReference type="Proteomes" id="UP000740727">
    <property type="component" value="Unassembled WGS sequence"/>
</dbReference>
<dbReference type="Gene3D" id="2.10.109.10">
    <property type="entry name" value="Umud Fragment, subunit A"/>
    <property type="match status" value="1"/>
</dbReference>
<dbReference type="GO" id="GO:0016020">
    <property type="term" value="C:membrane"/>
    <property type="evidence" value="ECO:0007669"/>
    <property type="project" value="UniProtKB-SubCell"/>
</dbReference>
<dbReference type="InterPro" id="IPR052064">
    <property type="entry name" value="Mito_IMP1_subunit"/>
</dbReference>
<dbReference type="PRINTS" id="PR00727">
    <property type="entry name" value="LEADERPTASE"/>
</dbReference>
<dbReference type="AlphaFoldDB" id="A0A965LKK4"/>
<evidence type="ECO:0000256" key="3">
    <source>
        <dbReference type="ARBA" id="ARBA00022801"/>
    </source>
</evidence>
<dbReference type="GO" id="GO:0006465">
    <property type="term" value="P:signal peptide processing"/>
    <property type="evidence" value="ECO:0007669"/>
    <property type="project" value="InterPro"/>
</dbReference>
<dbReference type="PANTHER" id="PTHR12383:SF16">
    <property type="entry name" value="MITOCHONDRIAL INNER MEMBRANE PROTEASE SUBUNIT 1"/>
    <property type="match status" value="1"/>
</dbReference>
<dbReference type="SUPFAM" id="SSF51306">
    <property type="entry name" value="LexA/Signal peptidase"/>
    <property type="match status" value="1"/>
</dbReference>
<dbReference type="InterPro" id="IPR019533">
    <property type="entry name" value="Peptidase_S26"/>
</dbReference>
<comment type="caution">
    <text evidence="8">The sequence shown here is derived from an EMBL/GenBank/DDBJ whole genome shotgun (WGS) entry which is preliminary data.</text>
</comment>
<dbReference type="EMBL" id="RFXN01000002">
    <property type="protein sequence ID" value="NBR93311.1"/>
    <property type="molecule type" value="Genomic_DNA"/>
</dbReference>
<dbReference type="Pfam" id="PF10502">
    <property type="entry name" value="Peptidase_S26"/>
    <property type="match status" value="1"/>
</dbReference>
<comment type="similarity">
    <text evidence="6">Belongs to the peptidase S26 family. IMP1 subfamily.</text>
</comment>
<evidence type="ECO:0000256" key="4">
    <source>
        <dbReference type="ARBA" id="ARBA00023136"/>
    </source>
</evidence>
<protein>
    <recommendedName>
        <fullName evidence="2">Signal peptidase I</fullName>
    </recommendedName>
    <alternativeName>
        <fullName evidence="5">Leader peptidase I</fullName>
    </alternativeName>
</protein>
<reference evidence="8" key="1">
    <citation type="submission" date="2018-10" db="EMBL/GenBank/DDBJ databases">
        <title>Iterative Subtractive Binning of Freshwater Chronoseries Metagenomes Recovers Nearly Complete Genomes from over Four Hundred Novel Species.</title>
        <authorList>
            <person name="Rodriguez-R L.M."/>
            <person name="Tsementzi D."/>
            <person name="Luo C."/>
            <person name="Konstantinidis K.T."/>
        </authorList>
    </citation>
    <scope>NUCLEOTIDE SEQUENCE</scope>
    <source>
        <strain evidence="8">WB5_2A_028</strain>
    </source>
</reference>
<keyword evidence="3" id="KW-0378">Hydrolase</keyword>
<dbReference type="InterPro" id="IPR036286">
    <property type="entry name" value="LexA/Signal_pep-like_sf"/>
</dbReference>
<name>A0A965LKK4_9PROT</name>
<dbReference type="PANTHER" id="PTHR12383">
    <property type="entry name" value="PROTEASE FAMILY S26 MITOCHONDRIAL INNER MEMBRANE PROTEASE-RELATED"/>
    <property type="match status" value="1"/>
</dbReference>
<feature type="domain" description="Peptidase S26" evidence="7">
    <location>
        <begin position="97"/>
        <end position="129"/>
    </location>
</feature>
<dbReference type="PROSITE" id="PS00761">
    <property type="entry name" value="SPASE_I_3"/>
    <property type="match status" value="1"/>
</dbReference>
<dbReference type="InterPro" id="IPR000223">
    <property type="entry name" value="Pept_S26A_signal_pept_1"/>
</dbReference>
<dbReference type="InterPro" id="IPR019758">
    <property type="entry name" value="Pept_S26A_signal_pept_1_CS"/>
</dbReference>
<dbReference type="GO" id="GO:0004252">
    <property type="term" value="F:serine-type endopeptidase activity"/>
    <property type="evidence" value="ECO:0007669"/>
    <property type="project" value="InterPro"/>
</dbReference>
<evidence type="ECO:0000256" key="6">
    <source>
        <dbReference type="ARBA" id="ARBA00038445"/>
    </source>
</evidence>
<proteinExistence type="inferred from homology"/>
<evidence type="ECO:0000313" key="8">
    <source>
        <dbReference type="EMBL" id="NBR93311.1"/>
    </source>
</evidence>